<feature type="transmembrane region" description="Helical" evidence="6">
    <location>
        <begin position="337"/>
        <end position="363"/>
    </location>
</feature>
<keyword evidence="4 6" id="KW-1133">Transmembrane helix</keyword>
<dbReference type="Pfam" id="PF12704">
    <property type="entry name" value="MacB_PCD"/>
    <property type="match status" value="2"/>
</dbReference>
<dbReference type="GO" id="GO:0005886">
    <property type="term" value="C:plasma membrane"/>
    <property type="evidence" value="ECO:0007669"/>
    <property type="project" value="UniProtKB-SubCell"/>
</dbReference>
<dbReference type="PANTHER" id="PTHR30572">
    <property type="entry name" value="MEMBRANE COMPONENT OF TRANSPORTER-RELATED"/>
    <property type="match status" value="1"/>
</dbReference>
<dbReference type="InterPro" id="IPR025857">
    <property type="entry name" value="MacB_PCD"/>
</dbReference>
<evidence type="ECO:0000313" key="10">
    <source>
        <dbReference type="Proteomes" id="UP000184432"/>
    </source>
</evidence>
<proteinExistence type="predicted"/>
<dbReference type="RefSeq" id="WP_073315841.1">
    <property type="nucleotide sequence ID" value="NZ_FQYP01000004.1"/>
</dbReference>
<comment type="subcellular location">
    <subcellularLocation>
        <location evidence="1">Cell membrane</location>
        <topology evidence="1">Multi-pass membrane protein</topology>
    </subcellularLocation>
</comment>
<dbReference type="GO" id="GO:0022857">
    <property type="term" value="F:transmembrane transporter activity"/>
    <property type="evidence" value="ECO:0007669"/>
    <property type="project" value="TreeGrafter"/>
</dbReference>
<feature type="transmembrane region" description="Helical" evidence="6">
    <location>
        <begin position="432"/>
        <end position="451"/>
    </location>
</feature>
<dbReference type="AlphaFoldDB" id="A0A1M6EZ84"/>
<feature type="domain" description="MacB-like periplasmic core" evidence="8">
    <location>
        <begin position="20"/>
        <end position="243"/>
    </location>
</feature>
<feature type="transmembrane region" description="Helical" evidence="6">
    <location>
        <begin position="290"/>
        <end position="312"/>
    </location>
</feature>
<evidence type="ECO:0000313" key="9">
    <source>
        <dbReference type="EMBL" id="SHI90701.1"/>
    </source>
</evidence>
<dbReference type="InterPro" id="IPR003838">
    <property type="entry name" value="ABC3_permease_C"/>
</dbReference>
<evidence type="ECO:0000256" key="3">
    <source>
        <dbReference type="ARBA" id="ARBA00022692"/>
    </source>
</evidence>
<evidence type="ECO:0000256" key="4">
    <source>
        <dbReference type="ARBA" id="ARBA00022989"/>
    </source>
</evidence>
<accession>A0A1M6EZ84</accession>
<evidence type="ECO:0000256" key="5">
    <source>
        <dbReference type="ARBA" id="ARBA00023136"/>
    </source>
</evidence>
<keyword evidence="3 6" id="KW-0812">Transmembrane</keyword>
<feature type="domain" description="MacB-like periplasmic core" evidence="8">
    <location>
        <begin position="494"/>
        <end position="647"/>
    </location>
</feature>
<protein>
    <submittedName>
        <fullName evidence="9">Putative ABC transport system permease protein</fullName>
    </submittedName>
</protein>
<dbReference type="PANTHER" id="PTHR30572:SF18">
    <property type="entry name" value="ABC-TYPE MACROLIDE FAMILY EXPORT SYSTEM PERMEASE COMPONENT 2"/>
    <property type="match status" value="1"/>
</dbReference>
<dbReference type="InterPro" id="IPR050250">
    <property type="entry name" value="Macrolide_Exporter_MacB"/>
</dbReference>
<keyword evidence="10" id="KW-1185">Reference proteome</keyword>
<dbReference type="OrthoDB" id="8740261at2"/>
<evidence type="ECO:0000259" key="8">
    <source>
        <dbReference type="Pfam" id="PF12704"/>
    </source>
</evidence>
<feature type="domain" description="ABC3 transporter permease C-terminal" evidence="7">
    <location>
        <begin position="296"/>
        <end position="409"/>
    </location>
</feature>
<dbReference type="Pfam" id="PF02687">
    <property type="entry name" value="FtsX"/>
    <property type="match status" value="2"/>
</dbReference>
<feature type="transmembrane region" description="Helical" evidence="6">
    <location>
        <begin position="383"/>
        <end position="406"/>
    </location>
</feature>
<feature type="transmembrane region" description="Helical" evidence="6">
    <location>
        <begin position="736"/>
        <end position="756"/>
    </location>
</feature>
<organism evidence="9 10">
    <name type="scientific">Aquimarina spongiae</name>
    <dbReference type="NCBI Taxonomy" id="570521"/>
    <lineage>
        <taxon>Bacteria</taxon>
        <taxon>Pseudomonadati</taxon>
        <taxon>Bacteroidota</taxon>
        <taxon>Flavobacteriia</taxon>
        <taxon>Flavobacteriales</taxon>
        <taxon>Flavobacteriaceae</taxon>
        <taxon>Aquimarina</taxon>
    </lineage>
</organism>
<feature type="transmembrane region" description="Helical" evidence="6">
    <location>
        <begin position="768"/>
        <end position="790"/>
    </location>
</feature>
<dbReference type="Proteomes" id="UP000184432">
    <property type="component" value="Unassembled WGS sequence"/>
</dbReference>
<name>A0A1M6EZ84_9FLAO</name>
<evidence type="ECO:0000256" key="6">
    <source>
        <dbReference type="SAM" id="Phobius"/>
    </source>
</evidence>
<keyword evidence="2" id="KW-1003">Cell membrane</keyword>
<keyword evidence="5 6" id="KW-0472">Membrane</keyword>
<gene>
    <name evidence="9" type="ORF">SAMN04488508_1044</name>
</gene>
<feature type="transmembrane region" description="Helical" evidence="6">
    <location>
        <begin position="21"/>
        <end position="42"/>
    </location>
</feature>
<evidence type="ECO:0000256" key="1">
    <source>
        <dbReference type="ARBA" id="ARBA00004651"/>
    </source>
</evidence>
<evidence type="ECO:0000259" key="7">
    <source>
        <dbReference type="Pfam" id="PF02687"/>
    </source>
</evidence>
<feature type="domain" description="ABC3 transporter permease C-terminal" evidence="7">
    <location>
        <begin position="685"/>
        <end position="792"/>
    </location>
</feature>
<evidence type="ECO:0000256" key="2">
    <source>
        <dbReference type="ARBA" id="ARBA00022475"/>
    </source>
</evidence>
<reference evidence="10" key="1">
    <citation type="submission" date="2016-11" db="EMBL/GenBank/DDBJ databases">
        <authorList>
            <person name="Varghese N."/>
            <person name="Submissions S."/>
        </authorList>
    </citation>
    <scope>NUCLEOTIDE SEQUENCE [LARGE SCALE GENOMIC DNA]</scope>
    <source>
        <strain evidence="10">DSM 22623</strain>
    </source>
</reference>
<dbReference type="STRING" id="570521.SAMN04488508_1044"/>
<dbReference type="EMBL" id="FQYP01000004">
    <property type="protein sequence ID" value="SHI90701.1"/>
    <property type="molecule type" value="Genomic_DNA"/>
</dbReference>
<feature type="transmembrane region" description="Helical" evidence="6">
    <location>
        <begin position="681"/>
        <end position="701"/>
    </location>
</feature>
<sequence length="804" mass="90406">MIKNYFKIAWRNLLKHKLFSFINIFGLAVGLATCVLLTLYIMDEMSYDIHHKDADQVYRVFMESAGTELATTAGPMAQTLQDEFPEIALATRVLKFPNIDKFLLKNNKDNIKLYETNGYYVDSTFFNVLTYDFKYGSASTALNQPNMVVLSEDVAIKLFGDKNPINEVIDIEIPYGETKYTVGGVFRKDTYKSHISANLLLSMRNNDVGTWVDSQEGILGNNLFYTYIKLKKGSDIANFEQKLPDFTQRHLGAQLAESNFERSYLTQPLKDIYLKSNMQWELSANGSMTYIYIFSAIAAFLLLIACVNFMNLSTARSEKRAREVGVRKVLGAKKKVLIFQFFGESLLLCLLALLIALVLVWTLIPIFNTLINKQLDLFAHPGILLIIVGLTVLTSVLSGLYPALYLSSFAPVTVLKGALVNSISAKSIRKGLVIFQFTVSAALILVSGMIWQQMNFLKNKDLGFKKEHQLLIPLRSSEVAQNYTTFKTELLKNPNVVSASAGDSYPGLHVISDNAFYAEDKTVQDNVYTRYGQVADDYIETLGYTLLHGRAFSKNRANDSLSIILNKTAVEQIGYTPETAVGRKVFYGNAEEKNHFEIIGVIEDFNFKSLHEPIAPYALLTLGQANPNYFVVTLSQANFAAAIKEVQGLWERLHPNIPFEYSFLDEDFYRNYAAEQRVSKVVFWFMFIAIFIACIGLFGLASFTTEQRKKEVGIRRVLGASVLGITSLHLKDFLKLVFTAMLVASPLAYYIGNRWLDNFAYKIEISWVHFAVATLLAVCIAVSTVGFHVVKAALSNPTKSLRTE</sequence>